<feature type="transmembrane region" description="Helical" evidence="10">
    <location>
        <begin position="99"/>
        <end position="120"/>
    </location>
</feature>
<feature type="domain" description="G-protein coupled receptors family 1 profile" evidence="11">
    <location>
        <begin position="42"/>
        <end position="489"/>
    </location>
</feature>
<keyword evidence="6 8" id="KW-0675">Receptor</keyword>
<dbReference type="Gene3D" id="1.20.1070.10">
    <property type="entry name" value="Rhodopsin 7-helix transmembrane proteins"/>
    <property type="match status" value="2"/>
</dbReference>
<evidence type="ECO:0000313" key="13">
    <source>
        <dbReference type="Proteomes" id="UP001519460"/>
    </source>
</evidence>
<proteinExistence type="inferred from homology"/>
<sequence length="509" mass="55126">MDPDTNSCNTTECVYTINDRLVMGLLPTIIYIAILMVVGLVGNTLVFLVYYRRFKPSATRSYVLAMSVFDLATNTLSLPGEIYDIRFSYTFDNPGLCRAMRFCNSFLALVTAFILVAVGLERYRKICRPLHKQHSLRRSTVSIVVCAGVSVALTTPFTALNGRQTVDTGVGNITGVTCSIDNEFVNTMFPMIYNLIMTIAFLTCVTIMIVSYSRIARDLLRHRKKSAVSGSHPASAGGGGDGDGGWREGSSAKDDTSDVKESASSELQPSSSAGEIVPLTARAAYGTPDTNAGTSNMIRDTAMTPGDNVVLLAVVGTDKPPSIFQGQDDTGRTSDPTSVDVTGLTDSKPDEQMDKSAPGVPSRLLVSESPRVLSTSAKNEKEQKSTPLPKSVLSKGRKNLSGKSASVSISTTPTRKRRGAVKKIPTSTTFMMFVLTAFFIINYLPHIIIITARAAVDDVGKGLTGFGLNAYNIGLRSYFINCAVNSIVYGFCNARFRQECRRFCSRRVI</sequence>
<evidence type="ECO:0000256" key="1">
    <source>
        <dbReference type="ARBA" id="ARBA00004141"/>
    </source>
</evidence>
<comment type="caution">
    <text evidence="12">The sequence shown here is derived from an EMBL/GenBank/DDBJ whole genome shotgun (WGS) entry which is preliminary data.</text>
</comment>
<feature type="compositionally biased region" description="Basic and acidic residues" evidence="9">
    <location>
        <begin position="244"/>
        <end position="263"/>
    </location>
</feature>
<dbReference type="InterPro" id="IPR017452">
    <property type="entry name" value="GPCR_Rhodpsn_7TM"/>
</dbReference>
<dbReference type="GO" id="GO:0004930">
    <property type="term" value="F:G protein-coupled receptor activity"/>
    <property type="evidence" value="ECO:0007669"/>
    <property type="project" value="UniProtKB-KW"/>
</dbReference>
<dbReference type="EMBL" id="JACVVK020000191">
    <property type="protein sequence ID" value="KAK7485647.1"/>
    <property type="molecule type" value="Genomic_DNA"/>
</dbReference>
<keyword evidence="4 8" id="KW-0297">G-protein coupled receptor</keyword>
<feature type="region of interest" description="Disordered" evidence="9">
    <location>
        <begin position="226"/>
        <end position="276"/>
    </location>
</feature>
<evidence type="ECO:0000256" key="5">
    <source>
        <dbReference type="ARBA" id="ARBA00023136"/>
    </source>
</evidence>
<comment type="similarity">
    <text evidence="8">Belongs to the G-protein coupled receptor 1 family.</text>
</comment>
<dbReference type="PANTHER" id="PTHR24243">
    <property type="entry name" value="G-PROTEIN COUPLED RECEPTOR"/>
    <property type="match status" value="1"/>
</dbReference>
<evidence type="ECO:0000256" key="3">
    <source>
        <dbReference type="ARBA" id="ARBA00022989"/>
    </source>
</evidence>
<feature type="transmembrane region" description="Helical" evidence="10">
    <location>
        <begin position="141"/>
        <end position="160"/>
    </location>
</feature>
<keyword evidence="13" id="KW-1185">Reference proteome</keyword>
<evidence type="ECO:0000256" key="4">
    <source>
        <dbReference type="ARBA" id="ARBA00023040"/>
    </source>
</evidence>
<dbReference type="PROSITE" id="PS00237">
    <property type="entry name" value="G_PROTEIN_RECEP_F1_1"/>
    <property type="match status" value="1"/>
</dbReference>
<evidence type="ECO:0000256" key="10">
    <source>
        <dbReference type="SAM" id="Phobius"/>
    </source>
</evidence>
<feature type="compositionally biased region" description="Low complexity" evidence="9">
    <location>
        <begin position="264"/>
        <end position="273"/>
    </location>
</feature>
<dbReference type="Pfam" id="PF00001">
    <property type="entry name" value="7tm_1"/>
    <property type="match status" value="1"/>
</dbReference>
<feature type="transmembrane region" description="Helical" evidence="10">
    <location>
        <begin position="29"/>
        <end position="50"/>
    </location>
</feature>
<organism evidence="12 13">
    <name type="scientific">Batillaria attramentaria</name>
    <dbReference type="NCBI Taxonomy" id="370345"/>
    <lineage>
        <taxon>Eukaryota</taxon>
        <taxon>Metazoa</taxon>
        <taxon>Spiralia</taxon>
        <taxon>Lophotrochozoa</taxon>
        <taxon>Mollusca</taxon>
        <taxon>Gastropoda</taxon>
        <taxon>Caenogastropoda</taxon>
        <taxon>Sorbeoconcha</taxon>
        <taxon>Cerithioidea</taxon>
        <taxon>Batillariidae</taxon>
        <taxon>Batillaria</taxon>
    </lineage>
</organism>
<accession>A0ABD0KFJ1</accession>
<feature type="transmembrane region" description="Helical" evidence="10">
    <location>
        <begin position="424"/>
        <end position="444"/>
    </location>
</feature>
<comment type="subcellular location">
    <subcellularLocation>
        <location evidence="1">Membrane</location>
        <topology evidence="1">Multi-pass membrane protein</topology>
    </subcellularLocation>
</comment>
<dbReference type="AlphaFoldDB" id="A0ABD0KFJ1"/>
<dbReference type="Proteomes" id="UP001519460">
    <property type="component" value="Unassembled WGS sequence"/>
</dbReference>
<keyword evidence="2 8" id="KW-0812">Transmembrane</keyword>
<dbReference type="InterPro" id="IPR000276">
    <property type="entry name" value="GPCR_Rhodpsn"/>
</dbReference>
<evidence type="ECO:0000256" key="9">
    <source>
        <dbReference type="SAM" id="MobiDB-lite"/>
    </source>
</evidence>
<dbReference type="SUPFAM" id="SSF81321">
    <property type="entry name" value="Family A G protein-coupled receptor-like"/>
    <property type="match status" value="1"/>
</dbReference>
<keyword evidence="7 8" id="KW-0807">Transducer</keyword>
<feature type="transmembrane region" description="Helical" evidence="10">
    <location>
        <begin position="191"/>
        <end position="215"/>
    </location>
</feature>
<feature type="region of interest" description="Disordered" evidence="9">
    <location>
        <begin position="320"/>
        <end position="414"/>
    </location>
</feature>
<protein>
    <recommendedName>
        <fullName evidence="11">G-protein coupled receptors family 1 profile domain-containing protein</fullName>
    </recommendedName>
</protein>
<evidence type="ECO:0000313" key="12">
    <source>
        <dbReference type="EMBL" id="KAK7485647.1"/>
    </source>
</evidence>
<dbReference type="PANTHER" id="PTHR24243:SF208">
    <property type="entry name" value="PYROKININ-1 RECEPTOR"/>
    <property type="match status" value="1"/>
</dbReference>
<keyword evidence="3 10" id="KW-1133">Transmembrane helix</keyword>
<feature type="compositionally biased region" description="Polar residues" evidence="9">
    <location>
        <begin position="401"/>
        <end position="413"/>
    </location>
</feature>
<feature type="compositionally biased region" description="Polar residues" evidence="9">
    <location>
        <begin position="324"/>
        <end position="340"/>
    </location>
</feature>
<name>A0ABD0KFJ1_9CAEN</name>
<evidence type="ECO:0000259" key="11">
    <source>
        <dbReference type="PROSITE" id="PS50262"/>
    </source>
</evidence>
<keyword evidence="5 10" id="KW-0472">Membrane</keyword>
<dbReference type="CDD" id="cd00637">
    <property type="entry name" value="7tm_classA_rhodopsin-like"/>
    <property type="match status" value="1"/>
</dbReference>
<evidence type="ECO:0000256" key="8">
    <source>
        <dbReference type="RuleBase" id="RU000688"/>
    </source>
</evidence>
<reference evidence="12 13" key="1">
    <citation type="journal article" date="2023" name="Sci. Data">
        <title>Genome assembly of the Korean intertidal mud-creeper Batillaria attramentaria.</title>
        <authorList>
            <person name="Patra A.K."/>
            <person name="Ho P.T."/>
            <person name="Jun S."/>
            <person name="Lee S.J."/>
            <person name="Kim Y."/>
            <person name="Won Y.J."/>
        </authorList>
    </citation>
    <scope>NUCLEOTIDE SEQUENCE [LARGE SCALE GENOMIC DNA]</scope>
    <source>
        <strain evidence="12">Wonlab-2016</strain>
    </source>
</reference>
<dbReference type="GO" id="GO:0016020">
    <property type="term" value="C:membrane"/>
    <property type="evidence" value="ECO:0007669"/>
    <property type="project" value="UniProtKB-SubCell"/>
</dbReference>
<gene>
    <name evidence="12" type="ORF">BaRGS_00023096</name>
</gene>
<dbReference type="PRINTS" id="PR00237">
    <property type="entry name" value="GPCRRHODOPSN"/>
</dbReference>
<evidence type="ECO:0000256" key="7">
    <source>
        <dbReference type="ARBA" id="ARBA00023224"/>
    </source>
</evidence>
<dbReference type="PROSITE" id="PS50262">
    <property type="entry name" value="G_PROTEIN_RECEP_F1_2"/>
    <property type="match status" value="1"/>
</dbReference>
<feature type="transmembrane region" description="Helical" evidence="10">
    <location>
        <begin position="62"/>
        <end position="79"/>
    </location>
</feature>
<evidence type="ECO:0000256" key="6">
    <source>
        <dbReference type="ARBA" id="ARBA00023170"/>
    </source>
</evidence>
<evidence type="ECO:0000256" key="2">
    <source>
        <dbReference type="ARBA" id="ARBA00022692"/>
    </source>
</evidence>